<dbReference type="EMBL" id="CM001220">
    <property type="protein sequence ID" value="AES86475.1"/>
    <property type="molecule type" value="Genomic_DNA"/>
</dbReference>
<dbReference type="GO" id="GO:0070476">
    <property type="term" value="P:rRNA (guanine-N7)-methylation"/>
    <property type="evidence" value="ECO:0007669"/>
    <property type="project" value="InterPro"/>
</dbReference>
<dbReference type="Gene3D" id="3.40.50.150">
    <property type="entry name" value="Vaccinia Virus protein VP39"/>
    <property type="match status" value="1"/>
</dbReference>
<dbReference type="OrthoDB" id="1681166at2759"/>
<dbReference type="STRING" id="3880.G7JEI5"/>
<evidence type="ECO:0000313" key="3">
    <source>
        <dbReference type="Proteomes" id="UP000002051"/>
    </source>
</evidence>
<dbReference type="eggNOG" id="KOG1541">
    <property type="taxonomic scope" value="Eukaryota"/>
</dbReference>
<dbReference type="GO" id="GO:0016435">
    <property type="term" value="F:rRNA (guanine) methyltransferase activity"/>
    <property type="evidence" value="ECO:0007669"/>
    <property type="project" value="InterPro"/>
</dbReference>
<reference evidence="2" key="3">
    <citation type="submission" date="2015-04" db="UniProtKB">
        <authorList>
            <consortium name="EnsemblPlants"/>
        </authorList>
    </citation>
    <scope>IDENTIFICATION</scope>
    <source>
        <strain evidence="2">cv. Jemalong A17</strain>
    </source>
</reference>
<dbReference type="InterPro" id="IPR039769">
    <property type="entry name" value="Bud23-like"/>
</dbReference>
<proteinExistence type="predicted"/>
<protein>
    <submittedName>
        <fullName evidence="1">Methyltransferase WBSCR22</fullName>
    </submittedName>
</protein>
<dbReference type="Proteomes" id="UP000002051">
    <property type="component" value="Chromosome 4"/>
</dbReference>
<organism evidence="1 3">
    <name type="scientific">Medicago truncatula</name>
    <name type="common">Barrel medic</name>
    <name type="synonym">Medicago tribuloides</name>
    <dbReference type="NCBI Taxonomy" id="3880"/>
    <lineage>
        <taxon>Eukaryota</taxon>
        <taxon>Viridiplantae</taxon>
        <taxon>Streptophyta</taxon>
        <taxon>Embryophyta</taxon>
        <taxon>Tracheophyta</taxon>
        <taxon>Spermatophyta</taxon>
        <taxon>Magnoliopsida</taxon>
        <taxon>eudicotyledons</taxon>
        <taxon>Gunneridae</taxon>
        <taxon>Pentapetalae</taxon>
        <taxon>rosids</taxon>
        <taxon>fabids</taxon>
        <taxon>Fabales</taxon>
        <taxon>Fabaceae</taxon>
        <taxon>Papilionoideae</taxon>
        <taxon>50 kb inversion clade</taxon>
        <taxon>NPAAA clade</taxon>
        <taxon>Hologalegina</taxon>
        <taxon>IRL clade</taxon>
        <taxon>Trifolieae</taxon>
        <taxon>Medicago</taxon>
    </lineage>
</organism>
<dbReference type="PaxDb" id="3880-AES86475"/>
<dbReference type="PANTHER" id="PTHR12734">
    <property type="entry name" value="METHYLTRANSFERASE-RELATED"/>
    <property type="match status" value="1"/>
</dbReference>
<keyword evidence="1" id="KW-0489">Methyltransferase</keyword>
<evidence type="ECO:0000313" key="2">
    <source>
        <dbReference type="EnsemblPlants" id="AES86475"/>
    </source>
</evidence>
<evidence type="ECO:0000313" key="1">
    <source>
        <dbReference type="EMBL" id="AES86475.1"/>
    </source>
</evidence>
<sequence>MGSRPEVVAPPEIFYDDDTSHKYTSNSRNIQIQESMSERALEVLNLPEDGVPKLLLDIGISIQFIRFDHSHRT</sequence>
<dbReference type="HOGENOM" id="CLU_2708538_0_0_1"/>
<keyword evidence="3" id="KW-1185">Reference proteome</keyword>
<dbReference type="EnsemblPlants" id="AES86475">
    <property type="protein sequence ID" value="AES86475"/>
    <property type="gene ID" value="MTR_4g007390"/>
</dbReference>
<dbReference type="InterPro" id="IPR029063">
    <property type="entry name" value="SAM-dependent_MTases_sf"/>
</dbReference>
<keyword evidence="1" id="KW-0808">Transferase</keyword>
<reference evidence="1 3" key="1">
    <citation type="journal article" date="2011" name="Nature">
        <title>The Medicago genome provides insight into the evolution of rhizobial symbioses.</title>
        <authorList>
            <person name="Young N.D."/>
            <person name="Debelle F."/>
            <person name="Oldroyd G.E."/>
            <person name="Geurts R."/>
            <person name="Cannon S.B."/>
            <person name="Udvardi M.K."/>
            <person name="Benedito V.A."/>
            <person name="Mayer K.F."/>
            <person name="Gouzy J."/>
            <person name="Schoof H."/>
            <person name="Van de Peer Y."/>
            <person name="Proost S."/>
            <person name="Cook D.R."/>
            <person name="Meyers B.C."/>
            <person name="Spannagl M."/>
            <person name="Cheung F."/>
            <person name="De Mita S."/>
            <person name="Krishnakumar V."/>
            <person name="Gundlach H."/>
            <person name="Zhou S."/>
            <person name="Mudge J."/>
            <person name="Bharti A.K."/>
            <person name="Murray J.D."/>
            <person name="Naoumkina M.A."/>
            <person name="Rosen B."/>
            <person name="Silverstein K.A."/>
            <person name="Tang H."/>
            <person name="Rombauts S."/>
            <person name="Zhao P.X."/>
            <person name="Zhou P."/>
            <person name="Barbe V."/>
            <person name="Bardou P."/>
            <person name="Bechner M."/>
            <person name="Bellec A."/>
            <person name="Berger A."/>
            <person name="Berges H."/>
            <person name="Bidwell S."/>
            <person name="Bisseling T."/>
            <person name="Choisne N."/>
            <person name="Couloux A."/>
            <person name="Denny R."/>
            <person name="Deshpande S."/>
            <person name="Dai X."/>
            <person name="Doyle J.J."/>
            <person name="Dudez A.M."/>
            <person name="Farmer A.D."/>
            <person name="Fouteau S."/>
            <person name="Franken C."/>
            <person name="Gibelin C."/>
            <person name="Gish J."/>
            <person name="Goldstein S."/>
            <person name="Gonzalez A.J."/>
            <person name="Green P.J."/>
            <person name="Hallab A."/>
            <person name="Hartog M."/>
            <person name="Hua A."/>
            <person name="Humphray S.J."/>
            <person name="Jeong D.H."/>
            <person name="Jing Y."/>
            <person name="Jocker A."/>
            <person name="Kenton S.M."/>
            <person name="Kim D.J."/>
            <person name="Klee K."/>
            <person name="Lai H."/>
            <person name="Lang C."/>
            <person name="Lin S."/>
            <person name="Macmil S.L."/>
            <person name="Magdelenat G."/>
            <person name="Matthews L."/>
            <person name="McCorrison J."/>
            <person name="Monaghan E.L."/>
            <person name="Mun J.H."/>
            <person name="Najar F.Z."/>
            <person name="Nicholson C."/>
            <person name="Noirot C."/>
            <person name="O'Bleness M."/>
            <person name="Paule C.R."/>
            <person name="Poulain J."/>
            <person name="Prion F."/>
            <person name="Qin B."/>
            <person name="Qu C."/>
            <person name="Retzel E.F."/>
            <person name="Riddle C."/>
            <person name="Sallet E."/>
            <person name="Samain S."/>
            <person name="Samson N."/>
            <person name="Sanders I."/>
            <person name="Saurat O."/>
            <person name="Scarpelli C."/>
            <person name="Schiex T."/>
            <person name="Segurens B."/>
            <person name="Severin A.J."/>
            <person name="Sherrier D.J."/>
            <person name="Shi R."/>
            <person name="Sims S."/>
            <person name="Singer S.R."/>
            <person name="Sinharoy S."/>
            <person name="Sterck L."/>
            <person name="Viollet A."/>
            <person name="Wang B.B."/>
            <person name="Wang K."/>
            <person name="Wang M."/>
            <person name="Wang X."/>
            <person name="Warfsmann J."/>
            <person name="Weissenbach J."/>
            <person name="White D.D."/>
            <person name="White J.D."/>
            <person name="Wiley G.B."/>
            <person name="Wincker P."/>
            <person name="Xing Y."/>
            <person name="Yang L."/>
            <person name="Yao Z."/>
            <person name="Ying F."/>
            <person name="Zhai J."/>
            <person name="Zhou L."/>
            <person name="Zuber A."/>
            <person name="Denarie J."/>
            <person name="Dixon R.A."/>
            <person name="May G.D."/>
            <person name="Schwartz D.C."/>
            <person name="Rogers J."/>
            <person name="Quetier F."/>
            <person name="Town C.D."/>
            <person name="Roe B.A."/>
        </authorList>
    </citation>
    <scope>NUCLEOTIDE SEQUENCE [LARGE SCALE GENOMIC DNA]</scope>
    <source>
        <strain evidence="1">A17</strain>
        <strain evidence="2 3">cv. Jemalong A17</strain>
    </source>
</reference>
<accession>G7JEI5</accession>
<name>G7JEI5_MEDTR</name>
<reference evidence="1 3" key="2">
    <citation type="journal article" date="2014" name="BMC Genomics">
        <title>An improved genome release (version Mt4.0) for the model legume Medicago truncatula.</title>
        <authorList>
            <person name="Tang H."/>
            <person name="Krishnakumar V."/>
            <person name="Bidwell S."/>
            <person name="Rosen B."/>
            <person name="Chan A."/>
            <person name="Zhou S."/>
            <person name="Gentzbittel L."/>
            <person name="Childs K.L."/>
            <person name="Yandell M."/>
            <person name="Gundlach H."/>
            <person name="Mayer K.F."/>
            <person name="Schwartz D.C."/>
            <person name="Town C.D."/>
        </authorList>
    </citation>
    <scope>GENOME REANNOTATION</scope>
    <source>
        <strain evidence="1">A17</strain>
        <strain evidence="2 3">cv. Jemalong A17</strain>
    </source>
</reference>
<dbReference type="AlphaFoldDB" id="G7JEI5"/>
<dbReference type="OMA" id="QNTRIME"/>
<dbReference type="PANTHER" id="PTHR12734:SF0">
    <property type="entry name" value="18S RRNA (GUANINE-N(7))-METHYLTRANSFERASE-RELATED"/>
    <property type="match status" value="1"/>
</dbReference>
<gene>
    <name evidence="2" type="primary">11418690</name>
    <name evidence="1" type="ordered locus">MTR_4g007390</name>
</gene>